<dbReference type="AlphaFoldDB" id="A0A517DNW0"/>
<accession>A0A517DNW0</accession>
<dbReference type="Proteomes" id="UP000320776">
    <property type="component" value="Chromosome"/>
</dbReference>
<name>A0A517DNW0_9FIRM</name>
<dbReference type="KEGG" id="sted:SPTER_01970"/>
<organism evidence="1 2">
    <name type="scientific">Sporomusa termitida</name>
    <dbReference type="NCBI Taxonomy" id="2377"/>
    <lineage>
        <taxon>Bacteria</taxon>
        <taxon>Bacillati</taxon>
        <taxon>Bacillota</taxon>
        <taxon>Negativicutes</taxon>
        <taxon>Selenomonadales</taxon>
        <taxon>Sporomusaceae</taxon>
        <taxon>Sporomusa</taxon>
    </lineage>
</organism>
<dbReference type="EMBL" id="CP036259">
    <property type="protein sequence ID" value="QDR78946.1"/>
    <property type="molecule type" value="Genomic_DNA"/>
</dbReference>
<sequence>MDIIGLFPAVYYLNVRSYAALFGYDDDYLITGSRSIFVIYGQAECVK</sequence>
<keyword evidence="2" id="KW-1185">Reference proteome</keyword>
<evidence type="ECO:0000313" key="1">
    <source>
        <dbReference type="EMBL" id="QDR78946.1"/>
    </source>
</evidence>
<proteinExistence type="predicted"/>
<protein>
    <submittedName>
        <fullName evidence="1">Uncharacterized protein</fullName>
    </submittedName>
</protein>
<reference evidence="1 2" key="1">
    <citation type="submission" date="2019-02" db="EMBL/GenBank/DDBJ databases">
        <title>Closed genome of Sporomusa termitida DSM 4440.</title>
        <authorList>
            <person name="Poehlein A."/>
            <person name="Daniel R."/>
        </authorList>
    </citation>
    <scope>NUCLEOTIDE SEQUENCE [LARGE SCALE GENOMIC DNA]</scope>
    <source>
        <strain evidence="1 2">DSM 4440</strain>
    </source>
</reference>
<evidence type="ECO:0000313" key="2">
    <source>
        <dbReference type="Proteomes" id="UP000320776"/>
    </source>
</evidence>
<gene>
    <name evidence="1" type="ORF">SPTER_01970</name>
</gene>